<feature type="transmembrane region" description="Helical" evidence="2">
    <location>
        <begin position="21"/>
        <end position="43"/>
    </location>
</feature>
<keyword evidence="2" id="KW-1133">Transmembrane helix</keyword>
<dbReference type="AlphaFoldDB" id="A0A7W5XL02"/>
<name>A0A7W5XL02_9MICC</name>
<evidence type="ECO:0000256" key="2">
    <source>
        <dbReference type="SAM" id="Phobius"/>
    </source>
</evidence>
<keyword evidence="2" id="KW-0472">Membrane</keyword>
<evidence type="ECO:0000313" key="4">
    <source>
        <dbReference type="Proteomes" id="UP000547528"/>
    </source>
</evidence>
<evidence type="ECO:0000256" key="1">
    <source>
        <dbReference type="SAM" id="MobiDB-lite"/>
    </source>
</evidence>
<accession>A0A7W5XL02</accession>
<feature type="transmembrane region" description="Helical" evidence="2">
    <location>
        <begin position="55"/>
        <end position="76"/>
    </location>
</feature>
<dbReference type="Proteomes" id="UP000547528">
    <property type="component" value="Unassembled WGS sequence"/>
</dbReference>
<keyword evidence="2" id="KW-0812">Transmembrane</keyword>
<sequence>MLLKLVEGEQVIVRTRAHHRALVSVVVNLLVTIALVSFLLGYVSRDTQPTFVQQYSHIFVFIIWALGLLSLVFGTLKPAWGWLNRHTYLTTERIVQKNMIGAGHATVIPLALLAQTEVRQAKLQQMSGAGTVALVHGAFGQHQRTRLRDMPDAERFNNLIAQELSSHRRRAQAQQAAHARGAGPGSGQPVQPGPDPWRGDVAGSSFGGGYGAY</sequence>
<dbReference type="EMBL" id="JACIBT010000010">
    <property type="protein sequence ID" value="MBB3668207.1"/>
    <property type="molecule type" value="Genomic_DNA"/>
</dbReference>
<protein>
    <recommendedName>
        <fullName evidence="5">PH domain-containing protein</fullName>
    </recommendedName>
</protein>
<evidence type="ECO:0000313" key="3">
    <source>
        <dbReference type="EMBL" id="MBB3668207.1"/>
    </source>
</evidence>
<proteinExistence type="predicted"/>
<reference evidence="3 4" key="1">
    <citation type="submission" date="2020-08" db="EMBL/GenBank/DDBJ databases">
        <title>Sequencing the genomes of 1000 actinobacteria strains.</title>
        <authorList>
            <person name="Klenk H.-P."/>
        </authorList>
    </citation>
    <scope>NUCLEOTIDE SEQUENCE [LARGE SCALE GENOMIC DNA]</scope>
    <source>
        <strain evidence="3 4">DSM 28238</strain>
    </source>
</reference>
<feature type="compositionally biased region" description="Low complexity" evidence="1">
    <location>
        <begin position="172"/>
        <end position="181"/>
    </location>
</feature>
<dbReference type="RefSeq" id="WP_183358616.1">
    <property type="nucleotide sequence ID" value="NZ_BAABKR010000016.1"/>
</dbReference>
<comment type="caution">
    <text evidence="3">The sequence shown here is derived from an EMBL/GenBank/DDBJ whole genome shotgun (WGS) entry which is preliminary data.</text>
</comment>
<evidence type="ECO:0008006" key="5">
    <source>
        <dbReference type="Google" id="ProtNLM"/>
    </source>
</evidence>
<gene>
    <name evidence="3" type="ORF">FHX47_001836</name>
</gene>
<keyword evidence="4" id="KW-1185">Reference proteome</keyword>
<feature type="region of interest" description="Disordered" evidence="1">
    <location>
        <begin position="167"/>
        <end position="213"/>
    </location>
</feature>
<organism evidence="3 4">
    <name type="scientific">Garicola koreensis</name>
    <dbReference type="NCBI Taxonomy" id="1262554"/>
    <lineage>
        <taxon>Bacteria</taxon>
        <taxon>Bacillati</taxon>
        <taxon>Actinomycetota</taxon>
        <taxon>Actinomycetes</taxon>
        <taxon>Micrococcales</taxon>
        <taxon>Micrococcaceae</taxon>
        <taxon>Garicola</taxon>
    </lineage>
</organism>